<organism evidence="9">
    <name type="scientific">freshwater metagenome</name>
    <dbReference type="NCBI Taxonomy" id="449393"/>
    <lineage>
        <taxon>unclassified sequences</taxon>
        <taxon>metagenomes</taxon>
        <taxon>ecological metagenomes</taxon>
    </lineage>
</organism>
<dbReference type="PANTHER" id="PTHR42844">
    <property type="entry name" value="DIHYDRONEOPTERIN ALDOLASE 1-RELATED"/>
    <property type="match status" value="1"/>
</dbReference>
<dbReference type="NCBIfam" id="TIGR00525">
    <property type="entry name" value="folB"/>
    <property type="match status" value="1"/>
</dbReference>
<comment type="similarity">
    <text evidence="3">Belongs to the DHNA family.</text>
</comment>
<evidence type="ECO:0000256" key="4">
    <source>
        <dbReference type="ARBA" id="ARBA00013043"/>
    </source>
</evidence>
<dbReference type="InterPro" id="IPR006156">
    <property type="entry name" value="Dihydroneopterin_aldolase"/>
</dbReference>
<evidence type="ECO:0000256" key="3">
    <source>
        <dbReference type="ARBA" id="ARBA00005708"/>
    </source>
</evidence>
<dbReference type="GO" id="GO:0005737">
    <property type="term" value="C:cytoplasm"/>
    <property type="evidence" value="ECO:0007669"/>
    <property type="project" value="TreeGrafter"/>
</dbReference>
<keyword evidence="6" id="KW-0456">Lyase</keyword>
<sequence length="120" mass="13001">MSDRISLTGISAIGFHGVFPDERRDGQIFTVDLELFIDLKPAGESDDLTKTVNYASVATAVVEEICGEPLNLIEALANRICARILGDFSLINSISVTVHKPDAPVGVSFKDIAVTIERIR</sequence>
<dbReference type="CDD" id="cd00534">
    <property type="entry name" value="DHNA_DHNTPE"/>
    <property type="match status" value="1"/>
</dbReference>
<accession>A0A6J6B7T7</accession>
<evidence type="ECO:0000256" key="7">
    <source>
        <dbReference type="ARBA" id="ARBA00032903"/>
    </source>
</evidence>
<proteinExistence type="inferred from homology"/>
<reference evidence="9" key="1">
    <citation type="submission" date="2020-05" db="EMBL/GenBank/DDBJ databases">
        <authorList>
            <person name="Chiriac C."/>
            <person name="Salcher M."/>
            <person name="Ghai R."/>
            <person name="Kavagutti S V."/>
        </authorList>
    </citation>
    <scope>NUCLEOTIDE SEQUENCE</scope>
</reference>
<feature type="domain" description="Dihydroneopterin aldolase/epimerase" evidence="8">
    <location>
        <begin position="5"/>
        <end position="118"/>
    </location>
</feature>
<comment type="pathway">
    <text evidence="2">Cofactor biosynthesis; tetrahydrofolate biosynthesis; 2-amino-4-hydroxy-6-hydroxymethyl-7,8-dihydropteridine diphosphate from 7,8-dihydroneopterin triphosphate: step 3/4.</text>
</comment>
<dbReference type="PANTHER" id="PTHR42844:SF1">
    <property type="entry name" value="DIHYDRONEOPTERIN ALDOLASE 1-RELATED"/>
    <property type="match status" value="1"/>
</dbReference>
<dbReference type="GO" id="GO:0046656">
    <property type="term" value="P:folic acid biosynthetic process"/>
    <property type="evidence" value="ECO:0007669"/>
    <property type="project" value="UniProtKB-KW"/>
</dbReference>
<dbReference type="FunFam" id="3.30.1130.10:FF:000003">
    <property type="entry name" value="7,8-dihydroneopterin aldolase"/>
    <property type="match status" value="1"/>
</dbReference>
<dbReference type="Gene3D" id="3.30.1130.10">
    <property type="match status" value="1"/>
</dbReference>
<dbReference type="InterPro" id="IPR043133">
    <property type="entry name" value="GTP-CH-I_C/QueF"/>
</dbReference>
<keyword evidence="5" id="KW-0289">Folate biosynthesis</keyword>
<dbReference type="EMBL" id="CAEZSJ010000028">
    <property type="protein sequence ID" value="CAB4534935.1"/>
    <property type="molecule type" value="Genomic_DNA"/>
</dbReference>
<gene>
    <name evidence="9" type="ORF">UFOPK1425_00259</name>
    <name evidence="10" type="ORF">UFOPK1842_00753</name>
</gene>
<dbReference type="Pfam" id="PF02152">
    <property type="entry name" value="FolB"/>
    <property type="match status" value="1"/>
</dbReference>
<evidence type="ECO:0000313" key="9">
    <source>
        <dbReference type="EMBL" id="CAB4534935.1"/>
    </source>
</evidence>
<dbReference type="NCBIfam" id="TIGR00526">
    <property type="entry name" value="folB_dom"/>
    <property type="match status" value="1"/>
</dbReference>
<dbReference type="InterPro" id="IPR006157">
    <property type="entry name" value="FolB_dom"/>
</dbReference>
<dbReference type="EC" id="4.1.2.25" evidence="4"/>
<evidence type="ECO:0000313" key="10">
    <source>
        <dbReference type="EMBL" id="CAB4610651.1"/>
    </source>
</evidence>
<dbReference type="AlphaFoldDB" id="A0A6J6B7T7"/>
<dbReference type="SUPFAM" id="SSF55620">
    <property type="entry name" value="Tetrahydrobiopterin biosynthesis enzymes-like"/>
    <property type="match status" value="1"/>
</dbReference>
<dbReference type="EMBL" id="CAEZUQ010000085">
    <property type="protein sequence ID" value="CAB4610651.1"/>
    <property type="molecule type" value="Genomic_DNA"/>
</dbReference>
<evidence type="ECO:0000256" key="6">
    <source>
        <dbReference type="ARBA" id="ARBA00023239"/>
    </source>
</evidence>
<evidence type="ECO:0000259" key="8">
    <source>
        <dbReference type="SMART" id="SM00905"/>
    </source>
</evidence>
<name>A0A6J6B7T7_9ZZZZ</name>
<evidence type="ECO:0000256" key="1">
    <source>
        <dbReference type="ARBA" id="ARBA00001353"/>
    </source>
</evidence>
<dbReference type="GO" id="GO:0004150">
    <property type="term" value="F:dihydroneopterin aldolase activity"/>
    <property type="evidence" value="ECO:0007669"/>
    <property type="project" value="UniProtKB-EC"/>
</dbReference>
<comment type="catalytic activity">
    <reaction evidence="1">
        <text>7,8-dihydroneopterin = 6-hydroxymethyl-7,8-dihydropterin + glycolaldehyde</text>
        <dbReference type="Rhea" id="RHEA:10540"/>
        <dbReference type="ChEBI" id="CHEBI:17001"/>
        <dbReference type="ChEBI" id="CHEBI:17071"/>
        <dbReference type="ChEBI" id="CHEBI:44841"/>
        <dbReference type="EC" id="4.1.2.25"/>
    </reaction>
</comment>
<dbReference type="SMART" id="SM00905">
    <property type="entry name" value="FolB"/>
    <property type="match status" value="1"/>
</dbReference>
<evidence type="ECO:0000256" key="5">
    <source>
        <dbReference type="ARBA" id="ARBA00022909"/>
    </source>
</evidence>
<evidence type="ECO:0000256" key="2">
    <source>
        <dbReference type="ARBA" id="ARBA00005013"/>
    </source>
</evidence>
<protein>
    <recommendedName>
        <fullName evidence="4">dihydroneopterin aldolase</fullName>
        <ecNumber evidence="4">4.1.2.25</ecNumber>
    </recommendedName>
    <alternativeName>
        <fullName evidence="7">7,8-dihydroneopterin aldolase</fullName>
    </alternativeName>
</protein>